<protein>
    <submittedName>
        <fullName evidence="1">Uncharacterized protein</fullName>
    </submittedName>
</protein>
<dbReference type="AlphaFoldDB" id="A0A6S6SAZ8"/>
<reference evidence="1" key="1">
    <citation type="submission" date="2020-01" db="EMBL/GenBank/DDBJ databases">
        <authorList>
            <person name="Meier V. D."/>
            <person name="Meier V D."/>
        </authorList>
    </citation>
    <scope>NUCLEOTIDE SEQUENCE</scope>
    <source>
        <strain evidence="1">HLG_WM_MAG_10</strain>
    </source>
</reference>
<sequence>MNLQMKSYAGFFFKNSPLILIDCYFWIQNYSTGRSLILEKRTTIDKKKLKIYYLFDCRSLL</sequence>
<dbReference type="EMBL" id="CACVAQ010000074">
    <property type="protein sequence ID" value="CAA6802264.1"/>
    <property type="molecule type" value="Genomic_DNA"/>
</dbReference>
<gene>
    <name evidence="1" type="ORF">HELGO_WM31812</name>
</gene>
<name>A0A6S6SAZ8_9BACT</name>
<organism evidence="1">
    <name type="scientific">uncultured Aureispira sp</name>
    <dbReference type="NCBI Taxonomy" id="1331704"/>
    <lineage>
        <taxon>Bacteria</taxon>
        <taxon>Pseudomonadati</taxon>
        <taxon>Bacteroidota</taxon>
        <taxon>Saprospiria</taxon>
        <taxon>Saprospirales</taxon>
        <taxon>Saprospiraceae</taxon>
        <taxon>Aureispira</taxon>
        <taxon>environmental samples</taxon>
    </lineage>
</organism>
<proteinExistence type="predicted"/>
<evidence type="ECO:0000313" key="1">
    <source>
        <dbReference type="EMBL" id="CAA6802264.1"/>
    </source>
</evidence>
<accession>A0A6S6SAZ8</accession>